<protein>
    <submittedName>
        <fullName evidence="1">Uncharacterized protein</fullName>
    </submittedName>
</protein>
<evidence type="ECO:0000313" key="1">
    <source>
        <dbReference type="EMBL" id="SMC27327.1"/>
    </source>
</evidence>
<proteinExistence type="predicted"/>
<dbReference type="InterPro" id="IPR021268">
    <property type="entry name" value="DUF2845"/>
</dbReference>
<dbReference type="Proteomes" id="UP000192761">
    <property type="component" value="Unassembled WGS sequence"/>
</dbReference>
<sequence>MVRSRCGDPDSVDKYTAPDYGVHYWYDRYKKPVRQQDIGVKEVWLYDRGSNQLNARLTFINGELTQIDMLGYGSK</sequence>
<dbReference type="EMBL" id="FWXD01000016">
    <property type="protein sequence ID" value="SMC27327.1"/>
    <property type="molecule type" value="Genomic_DNA"/>
</dbReference>
<reference evidence="1 2" key="1">
    <citation type="submission" date="2017-04" db="EMBL/GenBank/DDBJ databases">
        <authorList>
            <person name="Afonso C.L."/>
            <person name="Miller P.J."/>
            <person name="Scott M.A."/>
            <person name="Spackman E."/>
            <person name="Goraichik I."/>
            <person name="Dimitrov K.M."/>
            <person name="Suarez D.L."/>
            <person name="Swayne D.E."/>
        </authorList>
    </citation>
    <scope>NUCLEOTIDE SEQUENCE [LARGE SCALE GENOMIC DNA]</scope>
    <source>
        <strain evidence="1 2">DSM 23236</strain>
    </source>
</reference>
<accession>A0A1W1XTV8</accession>
<gene>
    <name evidence="1" type="ORF">SAMN02745857_02824</name>
</gene>
<dbReference type="Pfam" id="PF11006">
    <property type="entry name" value="DUF2845"/>
    <property type="match status" value="1"/>
</dbReference>
<evidence type="ECO:0000313" key="2">
    <source>
        <dbReference type="Proteomes" id="UP000192761"/>
    </source>
</evidence>
<dbReference type="AlphaFoldDB" id="A0A1W1XTV8"/>
<organism evidence="1 2">
    <name type="scientific">Andreprevotia lacus DSM 23236</name>
    <dbReference type="NCBI Taxonomy" id="1121001"/>
    <lineage>
        <taxon>Bacteria</taxon>
        <taxon>Pseudomonadati</taxon>
        <taxon>Pseudomonadota</taxon>
        <taxon>Betaproteobacteria</taxon>
        <taxon>Neisseriales</taxon>
        <taxon>Chitinibacteraceae</taxon>
        <taxon>Andreprevotia</taxon>
    </lineage>
</organism>
<keyword evidence="2" id="KW-1185">Reference proteome</keyword>
<dbReference type="STRING" id="1121001.SAMN02745857_02824"/>
<dbReference type="OrthoDB" id="8906462at2"/>
<name>A0A1W1XTV8_9NEIS</name>